<evidence type="ECO:0000313" key="3">
    <source>
        <dbReference type="EMBL" id="QJI03519.1"/>
    </source>
</evidence>
<proteinExistence type="predicted"/>
<gene>
    <name evidence="1" type="ORF">MM415A02077_0013</name>
    <name evidence="2" type="ORF">MM415B02703_0002</name>
    <name evidence="3" type="ORF">TM448B04602_0002</name>
</gene>
<dbReference type="EMBL" id="MT145095">
    <property type="protein sequence ID" value="QJI03519.1"/>
    <property type="molecule type" value="Genomic_DNA"/>
</dbReference>
<accession>A0A6M3XZV1</accession>
<organism evidence="3">
    <name type="scientific">viral metagenome</name>
    <dbReference type="NCBI Taxonomy" id="1070528"/>
    <lineage>
        <taxon>unclassified sequences</taxon>
        <taxon>metagenomes</taxon>
        <taxon>organismal metagenomes</taxon>
    </lineage>
</organism>
<name>A0A6M3XZV1_9ZZZZ</name>
<evidence type="ECO:0000313" key="1">
    <source>
        <dbReference type="EMBL" id="QJA74221.1"/>
    </source>
</evidence>
<reference evidence="3" key="1">
    <citation type="submission" date="2020-03" db="EMBL/GenBank/DDBJ databases">
        <title>The deep terrestrial virosphere.</title>
        <authorList>
            <person name="Holmfeldt K."/>
            <person name="Nilsson E."/>
            <person name="Simone D."/>
            <person name="Lopez-Fernandez M."/>
            <person name="Wu X."/>
            <person name="de Brujin I."/>
            <person name="Lundin D."/>
            <person name="Andersson A."/>
            <person name="Bertilsson S."/>
            <person name="Dopson M."/>
        </authorList>
    </citation>
    <scope>NUCLEOTIDE SEQUENCE</scope>
    <source>
        <strain evidence="1">MM415A02077</strain>
        <strain evidence="2">MM415B02703</strain>
        <strain evidence="3">TM448B04602</strain>
    </source>
</reference>
<dbReference type="AlphaFoldDB" id="A0A6M3XZV1"/>
<dbReference type="EMBL" id="MT142800">
    <property type="protein sequence ID" value="QJA88720.1"/>
    <property type="molecule type" value="Genomic_DNA"/>
</dbReference>
<dbReference type="EMBL" id="MT142082">
    <property type="protein sequence ID" value="QJA74221.1"/>
    <property type="molecule type" value="Genomic_DNA"/>
</dbReference>
<evidence type="ECO:0000313" key="2">
    <source>
        <dbReference type="EMBL" id="QJA88720.1"/>
    </source>
</evidence>
<protein>
    <submittedName>
        <fullName evidence="3">Uncharacterized protein</fullName>
    </submittedName>
</protein>
<sequence>MDLSDIIQTLYNFLYTGVVYDKEDYTKTYEVKSVRIVEKHPNIIIVTMEPNNKRFAIMVKELK</sequence>